<sequence length="149" mass="15671">MPAPVTFKDLEYASLAAAARAHGLNAATVINRVRRGWSVAQALATPPIAHGRPVKVGAATYGSRAQAISAFGVAERTLYARMERGISLPDALALGKQPRGPRPGTVRTTALAAGADPVIVAARLRSGWSLARALAVPAKRYRRRQTPKG</sequence>
<proteinExistence type="predicted"/>
<evidence type="ECO:0000313" key="2">
    <source>
        <dbReference type="Proteomes" id="UP000680815"/>
    </source>
</evidence>
<gene>
    <name evidence="1" type="ORF">J5Y09_06790</name>
</gene>
<protein>
    <submittedName>
        <fullName evidence="1">Uncharacterized protein</fullName>
    </submittedName>
</protein>
<comment type="caution">
    <text evidence="1">The sequence shown here is derived from an EMBL/GenBank/DDBJ whole genome shotgun (WGS) entry which is preliminary data.</text>
</comment>
<name>A0ABS4AQI1_9PROT</name>
<dbReference type="RefSeq" id="WP_209350995.1">
    <property type="nucleotide sequence ID" value="NZ_JAGIYZ010000004.1"/>
</dbReference>
<dbReference type="EMBL" id="JAGIYZ010000004">
    <property type="protein sequence ID" value="MBP0463610.1"/>
    <property type="molecule type" value="Genomic_DNA"/>
</dbReference>
<dbReference type="Proteomes" id="UP000680815">
    <property type="component" value="Unassembled WGS sequence"/>
</dbReference>
<organism evidence="1 2">
    <name type="scientific">Roseomonas nitratireducens</name>
    <dbReference type="NCBI Taxonomy" id="2820810"/>
    <lineage>
        <taxon>Bacteria</taxon>
        <taxon>Pseudomonadati</taxon>
        <taxon>Pseudomonadota</taxon>
        <taxon>Alphaproteobacteria</taxon>
        <taxon>Acetobacterales</taxon>
        <taxon>Roseomonadaceae</taxon>
        <taxon>Roseomonas</taxon>
    </lineage>
</organism>
<keyword evidence="2" id="KW-1185">Reference proteome</keyword>
<evidence type="ECO:0000313" key="1">
    <source>
        <dbReference type="EMBL" id="MBP0463610.1"/>
    </source>
</evidence>
<accession>A0ABS4AQI1</accession>
<reference evidence="1 2" key="1">
    <citation type="submission" date="2021-03" db="EMBL/GenBank/DDBJ databases">
        <authorList>
            <person name="So Y."/>
        </authorList>
    </citation>
    <scope>NUCLEOTIDE SEQUENCE [LARGE SCALE GENOMIC DNA]</scope>
    <source>
        <strain evidence="1 2">PWR1</strain>
    </source>
</reference>